<protein>
    <submittedName>
        <fullName evidence="9">Peptidoglycan/LPS O-acetylase OafA/YrhL, contains acyltransferase and SGNH-hydrolase domains</fullName>
    </submittedName>
</protein>
<keyword evidence="5 7" id="KW-1133">Transmembrane helix</keyword>
<feature type="transmembrane region" description="Helical" evidence="7">
    <location>
        <begin position="339"/>
        <end position="361"/>
    </location>
</feature>
<feature type="transmembrane region" description="Helical" evidence="7">
    <location>
        <begin position="21"/>
        <end position="40"/>
    </location>
</feature>
<keyword evidence="9" id="KW-0378">Hydrolase</keyword>
<dbReference type="PANTHER" id="PTHR40074">
    <property type="entry name" value="O-ACETYLTRANSFERASE WECH"/>
    <property type="match status" value="1"/>
</dbReference>
<evidence type="ECO:0000313" key="10">
    <source>
        <dbReference type="Proteomes" id="UP000192678"/>
    </source>
</evidence>
<comment type="similarity">
    <text evidence="2">Belongs to the acyltransferase 3 family.</text>
</comment>
<evidence type="ECO:0000256" key="5">
    <source>
        <dbReference type="ARBA" id="ARBA00022989"/>
    </source>
</evidence>
<feature type="transmembrane region" description="Helical" evidence="7">
    <location>
        <begin position="105"/>
        <end position="126"/>
    </location>
</feature>
<dbReference type="GO" id="GO:0005886">
    <property type="term" value="C:plasma membrane"/>
    <property type="evidence" value="ECO:0007669"/>
    <property type="project" value="UniProtKB-SubCell"/>
</dbReference>
<feature type="transmembrane region" description="Helical" evidence="7">
    <location>
        <begin position="146"/>
        <end position="166"/>
    </location>
</feature>
<evidence type="ECO:0000256" key="6">
    <source>
        <dbReference type="ARBA" id="ARBA00023136"/>
    </source>
</evidence>
<reference evidence="9 10" key="1">
    <citation type="submission" date="2017-04" db="EMBL/GenBank/DDBJ databases">
        <authorList>
            <person name="Afonso C.L."/>
            <person name="Miller P.J."/>
            <person name="Scott M.A."/>
            <person name="Spackman E."/>
            <person name="Goraichik I."/>
            <person name="Dimitrov K.M."/>
            <person name="Suarez D.L."/>
            <person name="Swayne D.E."/>
        </authorList>
    </citation>
    <scope>NUCLEOTIDE SEQUENCE [LARGE SCALE GENOMIC DNA]</scope>
    <source>
        <strain evidence="9 10">DSM 19625</strain>
    </source>
</reference>
<dbReference type="GO" id="GO:0009246">
    <property type="term" value="P:enterobacterial common antigen biosynthetic process"/>
    <property type="evidence" value="ECO:0007669"/>
    <property type="project" value="TreeGrafter"/>
</dbReference>
<evidence type="ECO:0000256" key="3">
    <source>
        <dbReference type="ARBA" id="ARBA00022475"/>
    </source>
</evidence>
<feature type="transmembrane region" description="Helical" evidence="7">
    <location>
        <begin position="198"/>
        <end position="216"/>
    </location>
</feature>
<keyword evidence="3" id="KW-1003">Cell membrane</keyword>
<feature type="transmembrane region" description="Helical" evidence="7">
    <location>
        <begin position="173"/>
        <end position="192"/>
    </location>
</feature>
<keyword evidence="4 7" id="KW-0812">Transmembrane</keyword>
<evidence type="ECO:0000256" key="7">
    <source>
        <dbReference type="SAM" id="Phobius"/>
    </source>
</evidence>
<feature type="transmembrane region" description="Helical" evidence="7">
    <location>
        <begin position="300"/>
        <end position="319"/>
    </location>
</feature>
<dbReference type="AlphaFoldDB" id="A0A1W2F155"/>
<proteinExistence type="inferred from homology"/>
<dbReference type="Pfam" id="PF01757">
    <property type="entry name" value="Acyl_transf_3"/>
    <property type="match status" value="1"/>
</dbReference>
<name>A0A1W2F155_9SPHI</name>
<comment type="subcellular location">
    <subcellularLocation>
        <location evidence="1">Cell membrane</location>
        <topology evidence="1">Multi-pass membrane protein</topology>
    </subcellularLocation>
</comment>
<evidence type="ECO:0000313" key="9">
    <source>
        <dbReference type="EMBL" id="SMD15188.1"/>
    </source>
</evidence>
<gene>
    <name evidence="9" type="ORF">SAMN04488101_11832</name>
</gene>
<feature type="transmembrane region" description="Helical" evidence="7">
    <location>
        <begin position="60"/>
        <end position="84"/>
    </location>
</feature>
<evidence type="ECO:0000256" key="4">
    <source>
        <dbReference type="ARBA" id="ARBA00022692"/>
    </source>
</evidence>
<keyword evidence="6 7" id="KW-0472">Membrane</keyword>
<dbReference type="EMBL" id="FWYB01000018">
    <property type="protein sequence ID" value="SMD15188.1"/>
    <property type="molecule type" value="Genomic_DNA"/>
</dbReference>
<dbReference type="InterPro" id="IPR002656">
    <property type="entry name" value="Acyl_transf_3_dom"/>
</dbReference>
<dbReference type="STRING" id="475255.SAMN04488101_11832"/>
<dbReference type="Proteomes" id="UP000192678">
    <property type="component" value="Unassembled WGS sequence"/>
</dbReference>
<feature type="transmembrane region" description="Helical" evidence="7">
    <location>
        <begin position="228"/>
        <end position="246"/>
    </location>
</feature>
<keyword evidence="10" id="KW-1185">Reference proteome</keyword>
<dbReference type="RefSeq" id="WP_084291771.1">
    <property type="nucleotide sequence ID" value="NZ_FWYB01000018.1"/>
</dbReference>
<evidence type="ECO:0000256" key="2">
    <source>
        <dbReference type="ARBA" id="ARBA00007400"/>
    </source>
</evidence>
<dbReference type="GO" id="GO:0016413">
    <property type="term" value="F:O-acetyltransferase activity"/>
    <property type="evidence" value="ECO:0007669"/>
    <property type="project" value="TreeGrafter"/>
</dbReference>
<keyword evidence="9" id="KW-0808">Transferase</keyword>
<keyword evidence="9" id="KW-0012">Acyltransferase</keyword>
<feature type="domain" description="Acyltransferase 3" evidence="8">
    <location>
        <begin position="22"/>
        <end position="350"/>
    </location>
</feature>
<dbReference type="OrthoDB" id="1495770at2"/>
<feature type="transmembrane region" description="Helical" evidence="7">
    <location>
        <begin position="258"/>
        <end position="279"/>
    </location>
</feature>
<dbReference type="GO" id="GO:0016787">
    <property type="term" value="F:hydrolase activity"/>
    <property type="evidence" value="ECO:0007669"/>
    <property type="project" value="UniProtKB-KW"/>
</dbReference>
<sequence length="371" mass="43971">MLKVISTPKEKEKPLVNKINYPFVDFIRFISMIGIVWAHIPFFEQNETVTNILNKIDYPMIYLSFMQIFKFGVICFYLISGFLIGENLKNISPLSYFKRRLRTIGKPYIVVLVIFEIFTLISHFYIGKNTFSISAALDILKWSMFYSPLWFIPNYLLAFGIILLFYKYIRSKVFGLILFVIMVIYSIFLVYIPAYAMSHTTALFGFVFYLWLGIFIRQNNLIEKILRININVLILITLALFSISIIESYQLYRNNFTTVFNILRFSNQLYSISVFALLIKICNTPPKFHFLNPRKETYGIYLYHGFITSFLIPIIIGFIDQYFDVTVHYWYDYRISSFILLFLSFFIFCYVSTTLFVKLLLNYDIGYLNRS</sequence>
<organism evidence="9 10">
    <name type="scientific">Pedobacter nyackensis</name>
    <dbReference type="NCBI Taxonomy" id="475255"/>
    <lineage>
        <taxon>Bacteria</taxon>
        <taxon>Pseudomonadati</taxon>
        <taxon>Bacteroidota</taxon>
        <taxon>Sphingobacteriia</taxon>
        <taxon>Sphingobacteriales</taxon>
        <taxon>Sphingobacteriaceae</taxon>
        <taxon>Pedobacter</taxon>
    </lineage>
</organism>
<evidence type="ECO:0000256" key="1">
    <source>
        <dbReference type="ARBA" id="ARBA00004651"/>
    </source>
</evidence>
<evidence type="ECO:0000259" key="8">
    <source>
        <dbReference type="Pfam" id="PF01757"/>
    </source>
</evidence>
<dbReference type="PANTHER" id="PTHR40074:SF2">
    <property type="entry name" value="O-ACETYLTRANSFERASE WECH"/>
    <property type="match status" value="1"/>
</dbReference>
<accession>A0A1W2F155</accession>